<evidence type="ECO:0000313" key="3">
    <source>
        <dbReference type="Proteomes" id="UP001501747"/>
    </source>
</evidence>
<dbReference type="PANTHER" id="PTHR38743">
    <property type="entry name" value="SIMILAR TO GLYOXYLASE I FAMILY PROTEIN"/>
    <property type="match status" value="1"/>
</dbReference>
<dbReference type="PANTHER" id="PTHR38743:SF2">
    <property type="entry name" value="DUF2185 DOMAIN-CONTAINING PROTEIN"/>
    <property type="match status" value="1"/>
</dbReference>
<dbReference type="RefSeq" id="WP_344884345.1">
    <property type="nucleotide sequence ID" value="NZ_BAABAL010000022.1"/>
</dbReference>
<feature type="domain" description="Immunity protein Imm33" evidence="1">
    <location>
        <begin position="350"/>
        <end position="427"/>
    </location>
</feature>
<dbReference type="Proteomes" id="UP001501747">
    <property type="component" value="Unassembled WGS sequence"/>
</dbReference>
<dbReference type="Pfam" id="PF09951">
    <property type="entry name" value="Imm33"/>
    <property type="match status" value="1"/>
</dbReference>
<evidence type="ECO:0000313" key="2">
    <source>
        <dbReference type="EMBL" id="GAA4033109.1"/>
    </source>
</evidence>
<dbReference type="InterPro" id="IPR018689">
    <property type="entry name" value="Imm33_dom"/>
</dbReference>
<gene>
    <name evidence="2" type="ORF">GCM10022247_67670</name>
</gene>
<evidence type="ECO:0000259" key="1">
    <source>
        <dbReference type="Pfam" id="PF09951"/>
    </source>
</evidence>
<accession>A0ABP7TZ05</accession>
<protein>
    <recommendedName>
        <fullName evidence="1">Immunity protein Imm33 domain-containing protein</fullName>
    </recommendedName>
</protein>
<dbReference type="EMBL" id="BAABAL010000022">
    <property type="protein sequence ID" value="GAA4033109.1"/>
    <property type="molecule type" value="Genomic_DNA"/>
</dbReference>
<reference evidence="3" key="1">
    <citation type="journal article" date="2019" name="Int. J. Syst. Evol. Microbiol.">
        <title>The Global Catalogue of Microorganisms (GCM) 10K type strain sequencing project: providing services to taxonomists for standard genome sequencing and annotation.</title>
        <authorList>
            <consortium name="The Broad Institute Genomics Platform"/>
            <consortium name="The Broad Institute Genome Sequencing Center for Infectious Disease"/>
            <person name="Wu L."/>
            <person name="Ma J."/>
        </authorList>
    </citation>
    <scope>NUCLEOTIDE SEQUENCE [LARGE SCALE GENOMIC DNA]</scope>
    <source>
        <strain evidence="3">JCM 17342</strain>
    </source>
</reference>
<name>A0ABP7TZ05_9PSEU</name>
<comment type="caution">
    <text evidence="2">The sequence shown here is derived from an EMBL/GenBank/DDBJ whole genome shotgun (WGS) entry which is preliminary data.</text>
</comment>
<proteinExistence type="predicted"/>
<sequence length="436" mass="48125">MPELLGRASFPSGDLLLIDFGLLRLWSGDQPPLLPEELAPAEVVAKANAAADFEIVGPQAAAAAARLDLAAVKGRYAFDLPEGSGSVAEAVARTGLEATVRQVPRMPHHTRVQRLLDDLPSGAEVPFHGGWGVAVRGLPTRSLRVLGERMEPGEDQQRWRSVWVECAEGVPTESVEAGYVLVDEARLMFADPTALNSWVNDEPGDGLFDLAFWGGDEEQVATRLAATKAEDEYLWTDLTVDQVRPLYHQLQSLRDNGLRFAFDLRPHDDHFRVLKQMRSSSTESGVIEVGDALMTGWFTSWGDGAFPVYRDLAEDGTLLRVRVELGAPEIVTRQRRLERLYFGDLAKMAIVSVRVARDGAPVAWLYREEPDREEDSGWRVFAGDETQEYIDDARNAAILPLRELISADPALEAVFEQPPGSAFERADGVFVPADEH</sequence>
<keyword evidence="3" id="KW-1185">Reference proteome</keyword>
<organism evidence="2 3">
    <name type="scientific">Allokutzneria multivorans</name>
    <dbReference type="NCBI Taxonomy" id="1142134"/>
    <lineage>
        <taxon>Bacteria</taxon>
        <taxon>Bacillati</taxon>
        <taxon>Actinomycetota</taxon>
        <taxon>Actinomycetes</taxon>
        <taxon>Pseudonocardiales</taxon>
        <taxon>Pseudonocardiaceae</taxon>
        <taxon>Allokutzneria</taxon>
    </lineage>
</organism>